<dbReference type="RefSeq" id="YP_762568.1">
    <property type="nucleotide sequence ID" value="NC_008363.1"/>
</dbReference>
<name>Q09YB2_BPLP0</name>
<organism evidence="1 2">
    <name type="scientific">Lactococcus phage P008</name>
    <dbReference type="NCBI Taxonomy" id="83129"/>
    <lineage>
        <taxon>Viruses</taxon>
        <taxon>Duplodnaviria</taxon>
        <taxon>Heunggongvirae</taxon>
        <taxon>Uroviricota</taxon>
        <taxon>Caudoviricetes</taxon>
        <taxon>Skunavirus</taxon>
    </lineage>
</organism>
<accession>Q09YB2</accession>
<dbReference type="Proteomes" id="UP000000910">
    <property type="component" value="Segment"/>
</dbReference>
<evidence type="ECO:0000313" key="2">
    <source>
        <dbReference type="Proteomes" id="UP000000910"/>
    </source>
</evidence>
<protein>
    <submittedName>
        <fullName evidence="1">Uncharacterized protein</fullName>
    </submittedName>
</protein>
<dbReference type="GeneID" id="5141202"/>
<dbReference type="KEGG" id="vg:5141202"/>
<proteinExistence type="predicted"/>
<dbReference type="OrthoDB" id="39000at10239"/>
<keyword evidence="2" id="KW-1185">Reference proteome</keyword>
<dbReference type="EMBL" id="DQ054536">
    <property type="protein sequence ID" value="AAY97859.1"/>
    <property type="molecule type" value="Genomic_DNA"/>
</dbReference>
<reference evidence="1 2" key="1">
    <citation type="journal article" date="2006" name="FEMS Microbiol. Lett.">
        <title>Sequence and comparative genomic analysis of lactococcal bacteriophages jj50, 712 and P008: evolutionary insights into the 936 phage species.</title>
        <authorList>
            <person name="Mahony J."/>
            <person name="Deveau H."/>
            <person name="Mc Grath S."/>
            <person name="Ventura M."/>
            <person name="Canchaya C."/>
            <person name="Moineau S."/>
            <person name="Fitzgerald G.F."/>
            <person name="van Sinderen D."/>
        </authorList>
    </citation>
    <scope>NUCLEOTIDE SEQUENCE</scope>
</reference>
<sequence length="40" mass="4259">MLVRHRSRKHIITGYSVNGSMRVLGTCSVGSSPAILMSGV</sequence>
<evidence type="ECO:0000313" key="1">
    <source>
        <dbReference type="EMBL" id="AAY97859.1"/>
    </source>
</evidence>
<organismHost>
    <name type="scientific">Lactococcus lactis subsp. lactis (strain IL1403)</name>
    <name type="common">Streptococcus lactis</name>
    <dbReference type="NCBI Taxonomy" id="272623"/>
</organismHost>